<dbReference type="GO" id="GO:0015344">
    <property type="term" value="F:siderophore uptake transmembrane transporter activity"/>
    <property type="evidence" value="ECO:0007669"/>
    <property type="project" value="TreeGrafter"/>
</dbReference>
<keyword evidence="3" id="KW-1134">Transmembrane beta strand</keyword>
<keyword evidence="11" id="KW-1185">Reference proteome</keyword>
<dbReference type="AlphaFoldDB" id="A0A1G7GQ27"/>
<feature type="region of interest" description="Disordered" evidence="7">
    <location>
        <begin position="982"/>
        <end position="1003"/>
    </location>
</feature>
<dbReference type="Pfam" id="PF13620">
    <property type="entry name" value="CarboxypepD_reg"/>
    <property type="match status" value="1"/>
</dbReference>
<keyword evidence="10" id="KW-0378">Hydrolase</keyword>
<proteinExistence type="predicted"/>
<sequence length="1106" mass="118935">MSVPQSSPTHSHIPPCIRTRLGLGRGAWLTFTLLFASLAPLALSAVSFAQSITGAVSGTIEDSGGASIPNAQVTITNVDTRQSLTTQSNASGNYIFPSLPPGRYEVTCVSPSFTTQHQTNVVVDVNGNAHVSFALKAGSVDQSVTITAETAEINATDSQLGQTIDQKKIQDLPVNGRSAYGLALLSPGVTNYSGTAPTGSYNGVLFSVNGRRNNDNSFYLDGAYNTSFFRNSGNLIPNPDALQEFRVLTSNFDAEFGRLPGAVVNVITRSGTNAYHGVFYDYLRNDKLNSQQMFVNGVTPLKQNQFGANLGGPILHNKDFFFLSYEGIRIASPVVVTSSSIVLPTPAQAGGDFSTLAASRYPKQANGTVYSCNGVQGVICPNLLDPVAQNILKLIPKADAVTGASPQQVTSGNSTANQGFARFDTQLTGSHRLSLSTFFHRGFSLTPTAGGNTILSYSGTNQSNGVTNLILNDAWIVSPSKLNNLNLSFSLNHSVIGNIFNKYYLSELGSSINEGALLQTQPFVSITGYFTAGSGSSSNDDKTQQAMAIFDNFLWTHGNHQLKMGGSFVWKKYQDTGVFAGSTVSTFTGAVTGNAFADFLLGNAATFRQNTGTYFRMHGTEPALYAQDSWRMTHRLTLNAGVRWEIYSPMTANHTFGTFVPNAHSSRFPTAPVGLLFSDDPGIPNGILRTQWHNVAPRLGFAYDAFRSGQTVLRGGFGLFYEGLQTGLNQNLQQQPYALDLTVSKTPNLVNPYGSTADPFPYIVSSTNPVFQSGASIASIPANGNSSTPYVEEYNLNVEQQLPGRFQTQIAYVGSSSRKQYVVRDANAPIYSPGASTTTAGINNRRPYQPNPTQYVFAGIYELPPIGNGNYNALQVTLNRRFQNNFSVLINYTWQKGIDIASADVASISGSQLVDDNNLLRDRGISNINVPQIFVASASYSLPAIHHFGLIGRNILGGWQTNALIQLRSGAPINVLSGVDSNLNGNNNDRPNQVGNPNLPSGRSRDEKIAQYFNTAAFTAVPAGTPYGTVARNSLVGPGYSNVDFSAFKNIALWHEHSLQIRGEFFNLFNSANLGNPNSTRTNAQFGKITSAGSPRIIQIAARYSF</sequence>
<keyword evidence="6" id="KW-0998">Cell outer membrane</keyword>
<feature type="domain" description="TonB-dependent transporter Oar-like beta-barrel" evidence="9">
    <location>
        <begin position="267"/>
        <end position="1099"/>
    </location>
</feature>
<dbReference type="OrthoDB" id="97893at2"/>
<dbReference type="GO" id="GO:0044718">
    <property type="term" value="P:siderophore transmembrane transport"/>
    <property type="evidence" value="ECO:0007669"/>
    <property type="project" value="TreeGrafter"/>
</dbReference>
<dbReference type="SUPFAM" id="SSF49464">
    <property type="entry name" value="Carboxypeptidase regulatory domain-like"/>
    <property type="match status" value="1"/>
</dbReference>
<evidence type="ECO:0000313" key="10">
    <source>
        <dbReference type="EMBL" id="SDE90268.1"/>
    </source>
</evidence>
<name>A0A1G7GQ27_9BACT</name>
<dbReference type="Pfam" id="PF25183">
    <property type="entry name" value="OMP_b-brl_4"/>
    <property type="match status" value="1"/>
</dbReference>
<dbReference type="EMBL" id="LT629690">
    <property type="protein sequence ID" value="SDE90268.1"/>
    <property type="molecule type" value="Genomic_DNA"/>
</dbReference>
<dbReference type="InterPro" id="IPR008969">
    <property type="entry name" value="CarboxyPept-like_regulatory"/>
</dbReference>
<dbReference type="Gene3D" id="2.60.40.1120">
    <property type="entry name" value="Carboxypeptidase-like, regulatory domain"/>
    <property type="match status" value="1"/>
</dbReference>
<keyword evidence="10" id="KW-0121">Carboxypeptidase</keyword>
<dbReference type="InterPro" id="IPR036942">
    <property type="entry name" value="Beta-barrel_TonB_sf"/>
</dbReference>
<comment type="subcellular location">
    <subcellularLocation>
        <location evidence="1">Cell outer membrane</location>
        <topology evidence="1">Multi-pass membrane protein</topology>
    </subcellularLocation>
</comment>
<dbReference type="InterPro" id="IPR057601">
    <property type="entry name" value="Oar-like_b-barrel"/>
</dbReference>
<protein>
    <submittedName>
        <fullName evidence="10">Carboxypeptidase regulatory-like domain-containing protein</fullName>
    </submittedName>
</protein>
<dbReference type="InterPro" id="IPR039426">
    <property type="entry name" value="TonB-dep_rcpt-like"/>
</dbReference>
<dbReference type="PANTHER" id="PTHR30069:SF46">
    <property type="entry name" value="OAR PROTEIN"/>
    <property type="match status" value="1"/>
</dbReference>
<accession>A0A1G7GQ27</accession>
<evidence type="ECO:0000256" key="2">
    <source>
        <dbReference type="ARBA" id="ARBA00022448"/>
    </source>
</evidence>
<gene>
    <name evidence="10" type="ORF">SAMN05444167_0765</name>
</gene>
<reference evidence="10 11" key="1">
    <citation type="submission" date="2016-10" db="EMBL/GenBank/DDBJ databases">
        <authorList>
            <person name="de Groot N.N."/>
        </authorList>
    </citation>
    <scope>NUCLEOTIDE SEQUENCE [LARGE SCALE GENOMIC DNA]</scope>
    <source>
        <strain evidence="10 11">GAS232</strain>
    </source>
</reference>
<evidence type="ECO:0000256" key="6">
    <source>
        <dbReference type="ARBA" id="ARBA00023237"/>
    </source>
</evidence>
<evidence type="ECO:0000256" key="5">
    <source>
        <dbReference type="ARBA" id="ARBA00023136"/>
    </source>
</evidence>
<evidence type="ECO:0000256" key="1">
    <source>
        <dbReference type="ARBA" id="ARBA00004571"/>
    </source>
</evidence>
<keyword evidence="10" id="KW-0645">Protease</keyword>
<keyword evidence="4 8" id="KW-0812">Transmembrane</keyword>
<feature type="transmembrane region" description="Helical" evidence="8">
    <location>
        <begin position="27"/>
        <end position="49"/>
    </location>
</feature>
<evidence type="ECO:0000256" key="8">
    <source>
        <dbReference type="SAM" id="Phobius"/>
    </source>
</evidence>
<dbReference type="GO" id="GO:0009279">
    <property type="term" value="C:cell outer membrane"/>
    <property type="evidence" value="ECO:0007669"/>
    <property type="project" value="UniProtKB-SubCell"/>
</dbReference>
<evidence type="ECO:0000256" key="4">
    <source>
        <dbReference type="ARBA" id="ARBA00022692"/>
    </source>
</evidence>
<dbReference type="Gene3D" id="2.40.170.20">
    <property type="entry name" value="TonB-dependent receptor, beta-barrel domain"/>
    <property type="match status" value="1"/>
</dbReference>
<organism evidence="10 11">
    <name type="scientific">Terriglobus roseus</name>
    <dbReference type="NCBI Taxonomy" id="392734"/>
    <lineage>
        <taxon>Bacteria</taxon>
        <taxon>Pseudomonadati</taxon>
        <taxon>Acidobacteriota</taxon>
        <taxon>Terriglobia</taxon>
        <taxon>Terriglobales</taxon>
        <taxon>Acidobacteriaceae</taxon>
        <taxon>Terriglobus</taxon>
    </lineage>
</organism>
<dbReference type="PANTHER" id="PTHR30069">
    <property type="entry name" value="TONB-DEPENDENT OUTER MEMBRANE RECEPTOR"/>
    <property type="match status" value="1"/>
</dbReference>
<evidence type="ECO:0000259" key="9">
    <source>
        <dbReference type="Pfam" id="PF25183"/>
    </source>
</evidence>
<evidence type="ECO:0000256" key="7">
    <source>
        <dbReference type="SAM" id="MobiDB-lite"/>
    </source>
</evidence>
<evidence type="ECO:0000313" key="11">
    <source>
        <dbReference type="Proteomes" id="UP000182427"/>
    </source>
</evidence>
<keyword evidence="2" id="KW-0813">Transport</keyword>
<keyword evidence="5 8" id="KW-0472">Membrane</keyword>
<dbReference type="Proteomes" id="UP000182427">
    <property type="component" value="Chromosome I"/>
</dbReference>
<evidence type="ECO:0000256" key="3">
    <source>
        <dbReference type="ARBA" id="ARBA00022452"/>
    </source>
</evidence>
<feature type="compositionally biased region" description="Polar residues" evidence="7">
    <location>
        <begin position="982"/>
        <end position="1001"/>
    </location>
</feature>
<dbReference type="SUPFAM" id="SSF56935">
    <property type="entry name" value="Porins"/>
    <property type="match status" value="1"/>
</dbReference>
<keyword evidence="8" id="KW-1133">Transmembrane helix</keyword>
<dbReference type="GO" id="GO:0004180">
    <property type="term" value="F:carboxypeptidase activity"/>
    <property type="evidence" value="ECO:0007669"/>
    <property type="project" value="UniProtKB-KW"/>
</dbReference>